<dbReference type="RefSeq" id="WP_205109619.1">
    <property type="nucleotide sequence ID" value="NZ_BAAAHT010000002.1"/>
</dbReference>
<dbReference type="Gene3D" id="2.40.50.140">
    <property type="entry name" value="Nucleic acid-binding proteins"/>
    <property type="match status" value="1"/>
</dbReference>
<dbReference type="Proteomes" id="UP000776164">
    <property type="component" value="Unassembled WGS sequence"/>
</dbReference>
<comment type="caution">
    <text evidence="2">The sequence shown here is derived from an EMBL/GenBank/DDBJ whole genome shotgun (WGS) entry which is preliminary data.</text>
</comment>
<dbReference type="GO" id="GO:0006508">
    <property type="term" value="P:proteolysis"/>
    <property type="evidence" value="ECO:0007669"/>
    <property type="project" value="UniProtKB-KW"/>
</dbReference>
<evidence type="ECO:0000313" key="2">
    <source>
        <dbReference type="EMBL" id="MBM7472686.1"/>
    </source>
</evidence>
<keyword evidence="2" id="KW-0645">Protease</keyword>
<evidence type="ECO:0000313" key="3">
    <source>
        <dbReference type="Proteomes" id="UP000776164"/>
    </source>
</evidence>
<organism evidence="2 3">
    <name type="scientific">Subtercola frigoramans</name>
    <dbReference type="NCBI Taxonomy" id="120298"/>
    <lineage>
        <taxon>Bacteria</taxon>
        <taxon>Bacillati</taxon>
        <taxon>Actinomycetota</taxon>
        <taxon>Actinomycetes</taxon>
        <taxon>Micrococcales</taxon>
        <taxon>Microbacteriaceae</taxon>
        <taxon>Subtercola</taxon>
    </lineage>
</organism>
<accession>A0ABS2L728</accession>
<sequence length="173" mass="17487">MTPGVVFVVVGALGLVLMAIGLIFGGLLDLFDVTGGLLSLAPVGAALAIFGAVGVIMLGSGAEAQPAYVIGGAAGVLSLGIGAVFTRYFQRISSGSTVDYTLVGRTAIVTSDVDETGGEVHVEDSRESGRRLATSAEILTEGTRVRVIGHTGSSLRVAPYVVITESSSSKESS</sequence>
<dbReference type="InterPro" id="IPR012340">
    <property type="entry name" value="NA-bd_OB-fold"/>
</dbReference>
<dbReference type="GO" id="GO:0008233">
    <property type="term" value="F:peptidase activity"/>
    <property type="evidence" value="ECO:0007669"/>
    <property type="project" value="UniProtKB-KW"/>
</dbReference>
<proteinExistence type="predicted"/>
<gene>
    <name evidence="2" type="ORF">JOE66_002320</name>
</gene>
<keyword evidence="1" id="KW-0812">Transmembrane</keyword>
<dbReference type="EMBL" id="JAFBBU010000001">
    <property type="protein sequence ID" value="MBM7472686.1"/>
    <property type="molecule type" value="Genomic_DNA"/>
</dbReference>
<evidence type="ECO:0000256" key="1">
    <source>
        <dbReference type="SAM" id="Phobius"/>
    </source>
</evidence>
<feature type="transmembrane region" description="Helical" evidence="1">
    <location>
        <begin position="6"/>
        <end position="28"/>
    </location>
</feature>
<feature type="transmembrane region" description="Helical" evidence="1">
    <location>
        <begin position="40"/>
        <end position="61"/>
    </location>
</feature>
<keyword evidence="1" id="KW-0472">Membrane</keyword>
<feature type="transmembrane region" description="Helical" evidence="1">
    <location>
        <begin position="67"/>
        <end position="86"/>
    </location>
</feature>
<reference evidence="2 3" key="1">
    <citation type="submission" date="2021-01" db="EMBL/GenBank/DDBJ databases">
        <title>Sequencing the genomes of 1000 actinobacteria strains.</title>
        <authorList>
            <person name="Klenk H.-P."/>
        </authorList>
    </citation>
    <scope>NUCLEOTIDE SEQUENCE [LARGE SCALE GENOMIC DNA]</scope>
    <source>
        <strain evidence="2 3">DSM 13057</strain>
    </source>
</reference>
<protein>
    <submittedName>
        <fullName evidence="2">Membrane protein implicated in regulation of membrane protease activity</fullName>
    </submittedName>
</protein>
<name>A0ABS2L728_9MICO</name>
<keyword evidence="3" id="KW-1185">Reference proteome</keyword>
<keyword evidence="2" id="KW-0378">Hydrolase</keyword>
<keyword evidence="1" id="KW-1133">Transmembrane helix</keyword>